<organism evidence="2 3">
    <name type="scientific">Streptomyces coffeae</name>
    <dbReference type="NCBI Taxonomy" id="621382"/>
    <lineage>
        <taxon>Bacteria</taxon>
        <taxon>Bacillati</taxon>
        <taxon>Actinomycetota</taxon>
        <taxon>Actinomycetes</taxon>
        <taxon>Kitasatosporales</taxon>
        <taxon>Streptomycetaceae</taxon>
        <taxon>Streptomyces</taxon>
    </lineage>
</organism>
<keyword evidence="3" id="KW-1185">Reference proteome</keyword>
<dbReference type="InterPro" id="IPR010982">
    <property type="entry name" value="Lambda_DNA-bd_dom_sf"/>
</dbReference>
<gene>
    <name evidence="2" type="ORF">JK363_23005</name>
</gene>
<dbReference type="SMART" id="SM00530">
    <property type="entry name" value="HTH_XRE"/>
    <property type="match status" value="1"/>
</dbReference>
<name>A0ABS1NHB2_9ACTN</name>
<evidence type="ECO:0000313" key="2">
    <source>
        <dbReference type="EMBL" id="MBL1099484.1"/>
    </source>
</evidence>
<comment type="caution">
    <text evidence="2">The sequence shown here is derived from an EMBL/GenBank/DDBJ whole genome shotgun (WGS) entry which is preliminary data.</text>
</comment>
<proteinExistence type="predicted"/>
<dbReference type="Proteomes" id="UP000634229">
    <property type="component" value="Unassembled WGS sequence"/>
</dbReference>
<dbReference type="EMBL" id="JAERRF010000013">
    <property type="protein sequence ID" value="MBL1099484.1"/>
    <property type="molecule type" value="Genomic_DNA"/>
</dbReference>
<dbReference type="SUPFAM" id="SSF47413">
    <property type="entry name" value="lambda repressor-like DNA-binding domains"/>
    <property type="match status" value="1"/>
</dbReference>
<dbReference type="InterPro" id="IPR043917">
    <property type="entry name" value="DUF5753"/>
</dbReference>
<dbReference type="Pfam" id="PF13560">
    <property type="entry name" value="HTH_31"/>
    <property type="match status" value="1"/>
</dbReference>
<protein>
    <submittedName>
        <fullName evidence="2">Helix-turn-helix domain-containing protein</fullName>
    </submittedName>
</protein>
<feature type="domain" description="HTH cro/C1-type" evidence="1">
    <location>
        <begin position="7"/>
        <end position="62"/>
    </location>
</feature>
<evidence type="ECO:0000313" key="3">
    <source>
        <dbReference type="Proteomes" id="UP000634229"/>
    </source>
</evidence>
<dbReference type="Pfam" id="PF19054">
    <property type="entry name" value="DUF5753"/>
    <property type="match status" value="1"/>
</dbReference>
<dbReference type="Gene3D" id="1.10.260.40">
    <property type="entry name" value="lambda repressor-like DNA-binding domains"/>
    <property type="match status" value="1"/>
</dbReference>
<reference evidence="2 3" key="1">
    <citation type="submission" date="2021-01" db="EMBL/GenBank/DDBJ databases">
        <title>WGS of actinomycetes isolated from Thailand.</title>
        <authorList>
            <person name="Thawai C."/>
        </authorList>
    </citation>
    <scope>NUCLEOTIDE SEQUENCE [LARGE SCALE GENOMIC DNA]</scope>
    <source>
        <strain evidence="2 3">CA1R205</strain>
    </source>
</reference>
<dbReference type="CDD" id="cd00093">
    <property type="entry name" value="HTH_XRE"/>
    <property type="match status" value="1"/>
</dbReference>
<accession>A0ABS1NHB2</accession>
<evidence type="ECO:0000259" key="1">
    <source>
        <dbReference type="PROSITE" id="PS50943"/>
    </source>
</evidence>
<dbReference type="InterPro" id="IPR001387">
    <property type="entry name" value="Cro/C1-type_HTH"/>
</dbReference>
<sequence length="276" mass="32144">MVLGNALRSRRNSLGLKQEEVARYLEGSPSKVSRIENGQHQFKECDLRRLFTIYEVDDPLEQAQLRELAEEANREPWWQPWSSVTQKHLQAVVSFESMAQRIKVFEPLQLPGLLQTEAYAHAVIQGGSGDARQHRALAAFRMERQLRFRQAPADKKLICIIDEGSLRRRYGTPEIMREQVRHLIDLATSPRYQIRIAEQDRYNLPVFINSTTIWDFSTRILPTIAYAETFEGGLIFQDEEQVDERIKKFDALRNQSLSPARSVQRLRDLLKSNCYR</sequence>
<dbReference type="PROSITE" id="PS50943">
    <property type="entry name" value="HTH_CROC1"/>
    <property type="match status" value="1"/>
</dbReference>